<dbReference type="EMBL" id="LWHQ01000017">
    <property type="protein sequence ID" value="OAS25285.1"/>
    <property type="molecule type" value="Genomic_DNA"/>
</dbReference>
<proteinExistence type="predicted"/>
<evidence type="ECO:0000313" key="3">
    <source>
        <dbReference type="Proteomes" id="UP000078316"/>
    </source>
</evidence>
<dbReference type="Proteomes" id="UP000078316">
    <property type="component" value="Unassembled WGS sequence"/>
</dbReference>
<reference evidence="2 3" key="1">
    <citation type="submission" date="2016-04" db="EMBL/GenBank/DDBJ databases">
        <authorList>
            <person name="Evans L.H."/>
            <person name="Alamgir A."/>
            <person name="Owens N."/>
            <person name="Weber N.D."/>
            <person name="Virtaneva K."/>
            <person name="Barbian K."/>
            <person name="Babar A."/>
            <person name="Rosenke K."/>
        </authorList>
    </citation>
    <scope>NUCLEOTIDE SEQUENCE [LARGE SCALE GENOMIC DNA]</scope>
    <source>
        <strain evidence="2 3">PMB02</strain>
    </source>
</reference>
<organism evidence="2 3">
    <name type="scientific">Methylobacterium platani</name>
    <dbReference type="NCBI Taxonomy" id="427683"/>
    <lineage>
        <taxon>Bacteria</taxon>
        <taxon>Pseudomonadati</taxon>
        <taxon>Pseudomonadota</taxon>
        <taxon>Alphaproteobacteria</taxon>
        <taxon>Hyphomicrobiales</taxon>
        <taxon>Methylobacteriaceae</taxon>
        <taxon>Methylobacterium</taxon>
    </lineage>
</organism>
<dbReference type="STRING" id="427683.A5481_10240"/>
<evidence type="ECO:0000256" key="1">
    <source>
        <dbReference type="SAM" id="MobiDB-lite"/>
    </source>
</evidence>
<dbReference type="RefSeq" id="WP_048437323.1">
    <property type="nucleotide sequence ID" value="NZ_LWHQ01000017.1"/>
</dbReference>
<evidence type="ECO:0000313" key="2">
    <source>
        <dbReference type="EMBL" id="OAS25285.1"/>
    </source>
</evidence>
<protein>
    <submittedName>
        <fullName evidence="2">Uncharacterized protein</fullName>
    </submittedName>
</protein>
<feature type="region of interest" description="Disordered" evidence="1">
    <location>
        <begin position="1"/>
        <end position="26"/>
    </location>
</feature>
<dbReference type="AlphaFoldDB" id="A0A179SCB7"/>
<comment type="caution">
    <text evidence="2">The sequence shown here is derived from an EMBL/GenBank/DDBJ whole genome shotgun (WGS) entry which is preliminary data.</text>
</comment>
<name>A0A179SCB7_9HYPH</name>
<accession>A0A179SCB7</accession>
<feature type="compositionally biased region" description="Low complexity" evidence="1">
    <location>
        <begin position="9"/>
        <end position="26"/>
    </location>
</feature>
<gene>
    <name evidence="2" type="ORF">A5481_10240</name>
</gene>
<dbReference type="OrthoDB" id="8005311at2"/>
<sequence length="200" mass="20288">MQRRDEDGSAAASSRPAGAGRAAWPGSAPAAASAVAAGLVCWFVLLPQLAERAPPPAGGDAALLAEVAPDERSGALATMEPRSPVTAKARQDAGAGQEEGACGVRLAWISLARAPGEPPGSVRILSGGYASPLFPLTETPARVAIPYPAPYETGRGSLTVLESGAAAVVALTPPWRVAVRSGREDRAVTWHPAPCRRGGA</sequence>